<accession>A0A2N3I7S7</accession>
<dbReference type="SUPFAM" id="SSF51261">
    <property type="entry name" value="Duplicated hybrid motif"/>
    <property type="match status" value="1"/>
</dbReference>
<dbReference type="Pfam" id="PF01551">
    <property type="entry name" value="Peptidase_M23"/>
    <property type="match status" value="1"/>
</dbReference>
<keyword evidence="3" id="KW-1185">Reference proteome</keyword>
<dbReference type="AlphaFoldDB" id="A0A2N3I7S7"/>
<dbReference type="EMBL" id="NKXO01000050">
    <property type="protein sequence ID" value="PKQ66303.1"/>
    <property type="molecule type" value="Genomic_DNA"/>
</dbReference>
<reference evidence="2 3" key="1">
    <citation type="submission" date="2017-06" db="EMBL/GenBank/DDBJ databases">
        <title>Raineya orbicola gen. nov., sp. nov. a slightly thermophilic bacterium of the phylum Bacteroidetes and the description of Raineyaceae fam. nov.</title>
        <authorList>
            <person name="Albuquerque L."/>
            <person name="Polonia A.R.M."/>
            <person name="Barroso C."/>
            <person name="Froufe H.J.C."/>
            <person name="Lage O."/>
            <person name="Lobo-Da-Cunha A."/>
            <person name="Egas C."/>
            <person name="Da Costa M.S."/>
        </authorList>
    </citation>
    <scope>NUCLEOTIDE SEQUENCE [LARGE SCALE GENOMIC DNA]</scope>
    <source>
        <strain evidence="2 3">SPSPC-11</strain>
    </source>
</reference>
<dbReference type="RefSeq" id="WP_101359684.1">
    <property type="nucleotide sequence ID" value="NZ_NKXO01000050.1"/>
</dbReference>
<dbReference type="CDD" id="cd12797">
    <property type="entry name" value="M23_peptidase"/>
    <property type="match status" value="1"/>
</dbReference>
<evidence type="ECO:0000259" key="1">
    <source>
        <dbReference type="Pfam" id="PF01551"/>
    </source>
</evidence>
<dbReference type="Proteomes" id="UP000233387">
    <property type="component" value="Unassembled WGS sequence"/>
</dbReference>
<protein>
    <submittedName>
        <fullName evidence="2">Peptidase family M23</fullName>
    </submittedName>
</protein>
<feature type="domain" description="M23ase beta-sheet core" evidence="1">
    <location>
        <begin position="61"/>
        <end position="128"/>
    </location>
</feature>
<evidence type="ECO:0000313" key="3">
    <source>
        <dbReference type="Proteomes" id="UP000233387"/>
    </source>
</evidence>
<dbReference type="GO" id="GO:0004222">
    <property type="term" value="F:metalloendopeptidase activity"/>
    <property type="evidence" value="ECO:0007669"/>
    <property type="project" value="TreeGrafter"/>
</dbReference>
<dbReference type="PANTHER" id="PTHR21666">
    <property type="entry name" value="PEPTIDASE-RELATED"/>
    <property type="match status" value="1"/>
</dbReference>
<proteinExistence type="predicted"/>
<dbReference type="Gene3D" id="2.70.70.10">
    <property type="entry name" value="Glucose Permease (Domain IIA)"/>
    <property type="match status" value="1"/>
</dbReference>
<dbReference type="InterPro" id="IPR011055">
    <property type="entry name" value="Dup_hybrid_motif"/>
</dbReference>
<organism evidence="2 3">
    <name type="scientific">Raineya orbicola</name>
    <dbReference type="NCBI Taxonomy" id="2016530"/>
    <lineage>
        <taxon>Bacteria</taxon>
        <taxon>Pseudomonadati</taxon>
        <taxon>Bacteroidota</taxon>
        <taxon>Cytophagia</taxon>
        <taxon>Cytophagales</taxon>
        <taxon>Raineyaceae</taxon>
        <taxon>Raineya</taxon>
    </lineage>
</organism>
<gene>
    <name evidence="2" type="ORF">Rain11_2423</name>
</gene>
<sequence length="634" mass="72721">MPSILLNAGWRSIQSFIGLFVLFSDVWGQRNLYTFPIKPNDTTFSQIILSGNVGEIRPNHLHCGLDIVGEDYEPIHSIYKGYVSRIKVSSYGYGNVVYITHPEIDHVSVYAHLIDFSPKIRKYVRKKQYEQESFEVELFPNPEELAIEAKETIGYMGNTGNSFGTHLHFEIRDIADFVLNPQDFFAVQKHDKLPPRLLKVAVSPLSPESRVNSKFQTQIFTPLPSAKGWKIPQKIKCYGLVGIEGLTWDIVSGSKSSFATSKVRLRVEGKEIFAFHITNFPIYEIYALNLHINYALLLQTGSSFQRFYQTDGNRLGIYKGNGKIFVEDGKNYAVEVDLEDTNGNSRTLELTLQGEKPDFNETDELLATGILSYDIVENTLIVRGKYLMKPNTKGSIELILQDGKSLKIPLAYIEKGKEAIFLYDLRKGLPKLIRSQNIELPFNKQLIFPKKNTFFENELMKVFFPNGALADTAYLDFSAKTTHFYIGKINEPLVWDVEVTYQHQKNNVSNVLDLKKMFIRHSRGREFLENLNDSTFAIRSGYLTGDFKFVQDTKPPTIRLLRKSPEKLVFQITDDASGISHFKAYLNGKFLLMEYEHKNATLWTETHYTEPLTGEFELRVWDKVGNMQVWKIIL</sequence>
<dbReference type="PANTHER" id="PTHR21666:SF270">
    <property type="entry name" value="MUREIN HYDROLASE ACTIVATOR ENVC"/>
    <property type="match status" value="1"/>
</dbReference>
<comment type="caution">
    <text evidence="2">The sequence shown here is derived from an EMBL/GenBank/DDBJ whole genome shotgun (WGS) entry which is preliminary data.</text>
</comment>
<dbReference type="OrthoDB" id="9810477at2"/>
<evidence type="ECO:0000313" key="2">
    <source>
        <dbReference type="EMBL" id="PKQ66303.1"/>
    </source>
</evidence>
<dbReference type="InterPro" id="IPR050570">
    <property type="entry name" value="Cell_wall_metabolism_enzyme"/>
</dbReference>
<dbReference type="InterPro" id="IPR016047">
    <property type="entry name" value="M23ase_b-sheet_dom"/>
</dbReference>
<name>A0A2N3I7S7_9BACT</name>